<dbReference type="PATRIC" id="fig|1218493.3.peg.1916"/>
<comment type="caution">
    <text evidence="1">The sequence shown here is derived from an EMBL/GenBank/DDBJ whole genome shotgun (WGS) entry which is preliminary data.</text>
</comment>
<dbReference type="STRING" id="1218493.JF76_18280"/>
<reference evidence="1 2" key="1">
    <citation type="submission" date="2014-12" db="EMBL/GenBank/DDBJ databases">
        <title>Comparative genomics of the lactic acid bacteria isolated from the honey bee gut.</title>
        <authorList>
            <person name="Ellegaard K.M."/>
            <person name="Tamarit D."/>
            <person name="Javelind E."/>
            <person name="Olofsson T."/>
            <person name="Andersson S.G."/>
            <person name="Vasquez A."/>
        </authorList>
    </citation>
    <scope>NUCLEOTIDE SEQUENCE [LARGE SCALE GENOMIC DNA]</scope>
    <source>
        <strain evidence="1 2">Biut2</strain>
    </source>
</reference>
<protein>
    <submittedName>
        <fullName evidence="1">Uncharacterized protein</fullName>
    </submittedName>
</protein>
<gene>
    <name evidence="1" type="ORF">JF76_18280</name>
</gene>
<dbReference type="EMBL" id="JXBY01000029">
    <property type="protein sequence ID" value="KJY54119.1"/>
    <property type="molecule type" value="Genomic_DNA"/>
</dbReference>
<organism evidence="1 2">
    <name type="scientific">Lactobacillus kullabergensis</name>
    <dbReference type="NCBI Taxonomy" id="1218493"/>
    <lineage>
        <taxon>Bacteria</taxon>
        <taxon>Bacillati</taxon>
        <taxon>Bacillota</taxon>
        <taxon>Bacilli</taxon>
        <taxon>Lactobacillales</taxon>
        <taxon>Lactobacillaceae</taxon>
        <taxon>Lactobacillus</taxon>
    </lineage>
</organism>
<evidence type="ECO:0000313" key="2">
    <source>
        <dbReference type="Proteomes" id="UP000033533"/>
    </source>
</evidence>
<proteinExistence type="predicted"/>
<sequence>MKKKSVVKIIATFFMLLTGLILFSPKSVSASAITIKAAFDKKYYNVNSTKKAYSDWVGNVTFFTRHLKVNTGKPMFFTPSIYVVNKKATGLSAKEDGIYINTIDHKRFVHGRVYLMRFRFDLSHLKPGKKYRFKNDMLFNSPHYAKYRWFTQKASRKGNLSNSTHLPQVDLYVNCGAKKSFLKKVMHNNKKIVNSKIKLY</sequence>
<dbReference type="HOGENOM" id="CLU_1370694_0_0_9"/>
<dbReference type="AlphaFoldDB" id="A0A0F4L790"/>
<name>A0A0F4L790_9LACO</name>
<dbReference type="OrthoDB" id="9868935at2"/>
<dbReference type="RefSeq" id="WP_045928775.1">
    <property type="nucleotide sequence ID" value="NZ_JBHSZS010000027.1"/>
</dbReference>
<accession>A0A0F4L790</accession>
<evidence type="ECO:0000313" key="1">
    <source>
        <dbReference type="EMBL" id="KJY54119.1"/>
    </source>
</evidence>
<dbReference type="Proteomes" id="UP000033533">
    <property type="component" value="Unassembled WGS sequence"/>
</dbReference>